<reference evidence="3 4" key="1">
    <citation type="submission" date="2023-04" db="EMBL/GenBank/DDBJ databases">
        <title>Forest soil microbial communities from Buena Vista Peninsula, Colon Province, Panama.</title>
        <authorList>
            <person name="Bouskill N."/>
        </authorList>
    </citation>
    <scope>NUCLEOTIDE SEQUENCE [LARGE SCALE GENOMIC DNA]</scope>
    <source>
        <strain evidence="3 4">GGS1</strain>
    </source>
</reference>
<dbReference type="Pfam" id="PF01548">
    <property type="entry name" value="DEDD_Tnp_IS110"/>
    <property type="match status" value="1"/>
</dbReference>
<dbReference type="Proteomes" id="UP001160499">
    <property type="component" value="Unassembled WGS sequence"/>
</dbReference>
<accession>A0ABT6LT19</accession>
<dbReference type="InterPro" id="IPR002525">
    <property type="entry name" value="Transp_IS110-like_N"/>
</dbReference>
<dbReference type="PANTHER" id="PTHR33055:SF3">
    <property type="entry name" value="PUTATIVE TRANSPOSASE FOR IS117-RELATED"/>
    <property type="match status" value="1"/>
</dbReference>
<proteinExistence type="predicted"/>
<feature type="compositionally biased region" description="Basic residues" evidence="1">
    <location>
        <begin position="147"/>
        <end position="160"/>
    </location>
</feature>
<evidence type="ECO:0000313" key="3">
    <source>
        <dbReference type="EMBL" id="MDH6218929.1"/>
    </source>
</evidence>
<evidence type="ECO:0000313" key="4">
    <source>
        <dbReference type="Proteomes" id="UP001160499"/>
    </source>
</evidence>
<sequence>MATIWAGIDAGKTHHHCVAIDESGHRLLSRRVANDEPELLELLTTVLALGNEVTWGIDLADGGAALAITILVNHDQQVHYISGRAIHRAAESYRGEAKTDAKDAAVIADQVRIRRDLHPLRTAARRPRTWSGSSSRTRSAACWRAWRSTRRGSRSKRRPSQGHTRSSSPRPAPKPAHR</sequence>
<name>A0ABT6LT19_9ACTN</name>
<keyword evidence="4" id="KW-1185">Reference proteome</keyword>
<protein>
    <recommendedName>
        <fullName evidence="2">Transposase IS110-like N-terminal domain-containing protein</fullName>
    </recommendedName>
</protein>
<dbReference type="InterPro" id="IPR047650">
    <property type="entry name" value="Transpos_IS110"/>
</dbReference>
<organism evidence="3 4">
    <name type="scientific">Streptomyces pseudovenezuelae</name>
    <dbReference type="NCBI Taxonomy" id="67350"/>
    <lineage>
        <taxon>Bacteria</taxon>
        <taxon>Bacillati</taxon>
        <taxon>Actinomycetota</taxon>
        <taxon>Actinomycetes</taxon>
        <taxon>Kitasatosporales</taxon>
        <taxon>Streptomycetaceae</taxon>
        <taxon>Streptomyces</taxon>
        <taxon>Streptomyces aurantiacus group</taxon>
    </lineage>
</organism>
<feature type="region of interest" description="Disordered" evidence="1">
    <location>
        <begin position="118"/>
        <end position="178"/>
    </location>
</feature>
<comment type="caution">
    <text evidence="3">The sequence shown here is derived from an EMBL/GenBank/DDBJ whole genome shotgun (WGS) entry which is preliminary data.</text>
</comment>
<feature type="domain" description="Transposase IS110-like N-terminal" evidence="2">
    <location>
        <begin position="6"/>
        <end position="123"/>
    </location>
</feature>
<gene>
    <name evidence="3" type="ORF">M2283_006263</name>
</gene>
<evidence type="ECO:0000259" key="2">
    <source>
        <dbReference type="Pfam" id="PF01548"/>
    </source>
</evidence>
<dbReference type="EMBL" id="JARXVH010000011">
    <property type="protein sequence ID" value="MDH6218929.1"/>
    <property type="molecule type" value="Genomic_DNA"/>
</dbReference>
<feature type="compositionally biased region" description="Low complexity" evidence="1">
    <location>
        <begin position="129"/>
        <end position="139"/>
    </location>
</feature>
<evidence type="ECO:0000256" key="1">
    <source>
        <dbReference type="SAM" id="MobiDB-lite"/>
    </source>
</evidence>
<dbReference type="PANTHER" id="PTHR33055">
    <property type="entry name" value="TRANSPOSASE FOR INSERTION SEQUENCE ELEMENT IS1111A"/>
    <property type="match status" value="1"/>
</dbReference>